<dbReference type="SUPFAM" id="SSF100879">
    <property type="entry name" value="Lesion bypass DNA polymerase (Y-family), little finger domain"/>
    <property type="match status" value="1"/>
</dbReference>
<protein>
    <recommendedName>
        <fullName evidence="2">DNA polymerase IV</fullName>
        <shortName evidence="2">Pol IV</shortName>
        <ecNumber evidence="2">2.7.7.7</ecNumber>
    </recommendedName>
</protein>
<comment type="subunit">
    <text evidence="2">Monomer.</text>
</comment>
<proteinExistence type="inferred from homology"/>
<dbReference type="RefSeq" id="WP_120107041.1">
    <property type="nucleotide sequence ID" value="NZ_QXQB01000001.1"/>
</dbReference>
<dbReference type="GO" id="GO:0042276">
    <property type="term" value="P:error-prone translesion synthesis"/>
    <property type="evidence" value="ECO:0007669"/>
    <property type="project" value="TreeGrafter"/>
</dbReference>
<dbReference type="Gene3D" id="1.10.150.20">
    <property type="entry name" value="5' to 3' exonuclease, C-terminal subdomain"/>
    <property type="match status" value="1"/>
</dbReference>
<feature type="site" description="Substrate discrimination" evidence="2">
    <location>
        <position position="16"/>
    </location>
</feature>
<comment type="caution">
    <text evidence="4">The sequence shown here is derived from an EMBL/GenBank/DDBJ whole genome shotgun (WGS) entry which is preliminary data.</text>
</comment>
<dbReference type="EMBL" id="QXQB01000001">
    <property type="protein sequence ID" value="RJX40980.1"/>
    <property type="molecule type" value="Genomic_DNA"/>
</dbReference>
<sequence>MARDRVIMLADCQSFYASVEKAEHPEYRDRPLAVAGDPKRRSGIILAACPIAKEHGVTTAERLGDSLAKCPDLVIVQPRMALYIDISLMITRIYQSYTDLVEPYSVDEQFLDVTGSLHLYGSPEELAALIQKRIQEETGIYTRFGIGPNKILAKMSCDNYAKKNDSGIFTLGPEKLAATLWALPVSKLFMAGSRMTRHFNAMGLETIGQLAATPLEKLKTLMRRRFGRNSDINAELYWRIANGLDDSPVTPGTHETASTTIGHMMTLPRDYGSLEEIKVVLLELTELVCQRCRSKGYMGHVVSVACMGADYSKPSGFSRQMKMDDPTSVTNQVYRYAIQLLKRHWDGLPVRKVGVSLSQFAADGEYQLSLFEPDREKWMALEKATDAIKRKYGDASIIRAVSATEGVGQAKDRSRKIGGHYK</sequence>
<evidence type="ECO:0000256" key="2">
    <source>
        <dbReference type="HAMAP-Rule" id="MF_01113"/>
    </source>
</evidence>
<keyword evidence="2" id="KW-0238">DNA-binding</keyword>
<dbReference type="InterPro" id="IPR050116">
    <property type="entry name" value="DNA_polymerase-Y"/>
</dbReference>
<comment type="subcellular location">
    <subcellularLocation>
        <location evidence="2">Cytoplasm</location>
    </subcellularLocation>
</comment>
<comment type="similarity">
    <text evidence="1 2">Belongs to the DNA polymerase type-Y family.</text>
</comment>
<dbReference type="GO" id="GO:0006281">
    <property type="term" value="P:DNA repair"/>
    <property type="evidence" value="ECO:0007669"/>
    <property type="project" value="UniProtKB-UniRule"/>
</dbReference>
<keyword evidence="2 4" id="KW-0808">Transferase</keyword>
<dbReference type="GO" id="GO:0009432">
    <property type="term" value="P:SOS response"/>
    <property type="evidence" value="ECO:0007669"/>
    <property type="project" value="TreeGrafter"/>
</dbReference>
<evidence type="ECO:0000259" key="3">
    <source>
        <dbReference type="PROSITE" id="PS50173"/>
    </source>
</evidence>
<dbReference type="InterPro" id="IPR043128">
    <property type="entry name" value="Rev_trsase/Diguanyl_cyclase"/>
</dbReference>
<dbReference type="SUPFAM" id="SSF56672">
    <property type="entry name" value="DNA/RNA polymerases"/>
    <property type="match status" value="1"/>
</dbReference>
<dbReference type="GO" id="GO:0005829">
    <property type="term" value="C:cytosol"/>
    <property type="evidence" value="ECO:0007669"/>
    <property type="project" value="TreeGrafter"/>
</dbReference>
<accession>A0A3A6PKT2</accession>
<dbReference type="GO" id="GO:0003684">
    <property type="term" value="F:damaged DNA binding"/>
    <property type="evidence" value="ECO:0007669"/>
    <property type="project" value="InterPro"/>
</dbReference>
<evidence type="ECO:0000256" key="1">
    <source>
        <dbReference type="ARBA" id="ARBA00010945"/>
    </source>
</evidence>
<dbReference type="PROSITE" id="PS50173">
    <property type="entry name" value="UMUC"/>
    <property type="match status" value="1"/>
</dbReference>
<dbReference type="InterPro" id="IPR022880">
    <property type="entry name" value="DNApol_IV"/>
</dbReference>
<keyword evidence="5" id="KW-1185">Reference proteome</keyword>
<dbReference type="NCBIfam" id="NF002848">
    <property type="entry name" value="PRK03103.1"/>
    <property type="match status" value="1"/>
</dbReference>
<keyword evidence="2" id="KW-0479">Metal-binding</keyword>
<feature type="domain" description="UmuC" evidence="3">
    <location>
        <begin position="7"/>
        <end position="192"/>
    </location>
</feature>
<dbReference type="CDD" id="cd03586">
    <property type="entry name" value="PolY_Pol_IV_kappa"/>
    <property type="match status" value="1"/>
</dbReference>
<keyword evidence="2" id="KW-0227">DNA damage</keyword>
<reference evidence="4 5" key="1">
    <citation type="submission" date="2018-09" db="EMBL/GenBank/DDBJ databases">
        <title>Paenibacillus aracenensis nov. sp. isolated from a cave in southern Spain.</title>
        <authorList>
            <person name="Jurado V."/>
            <person name="Gutierrez-Patricio S."/>
            <person name="Gonzalez-Pimentel J.L."/>
            <person name="Miller A.Z."/>
            <person name="Laiz L."/>
            <person name="Saiz-Jimenez C."/>
        </authorList>
    </citation>
    <scope>NUCLEOTIDE SEQUENCE [LARGE SCALE GENOMIC DNA]</scope>
    <source>
        <strain evidence="4 5">JCM 19203</strain>
    </source>
</reference>
<comment type="function">
    <text evidence="2">Poorly processive, error-prone DNA polymerase involved in untargeted mutagenesis. Copies undamaged DNA at stalled replication forks, which arise in vivo from mismatched or misaligned primer ends. These misaligned primers can be extended by PolIV. Exhibits no 3'-5' exonuclease (proofreading) activity. May be involved in translesional synthesis, in conjunction with the beta clamp from PolIII.</text>
</comment>
<gene>
    <name evidence="2" type="primary">dinB</name>
    <name evidence="4" type="ORF">D3P09_02885</name>
</gene>
<keyword evidence="2" id="KW-0235">DNA replication</keyword>
<dbReference type="EC" id="2.7.7.7" evidence="2"/>
<name>A0A3A6PKT2_9BACL</name>
<dbReference type="AlphaFoldDB" id="A0A3A6PKT2"/>
<evidence type="ECO:0000313" key="5">
    <source>
        <dbReference type="Proteomes" id="UP000267798"/>
    </source>
</evidence>
<evidence type="ECO:0000313" key="4">
    <source>
        <dbReference type="EMBL" id="RJX40980.1"/>
    </source>
</evidence>
<organism evidence="4 5">
    <name type="scientific">Paenibacillus pinisoli</name>
    <dbReference type="NCBI Taxonomy" id="1276110"/>
    <lineage>
        <taxon>Bacteria</taxon>
        <taxon>Bacillati</taxon>
        <taxon>Bacillota</taxon>
        <taxon>Bacilli</taxon>
        <taxon>Bacillales</taxon>
        <taxon>Paenibacillaceae</taxon>
        <taxon>Paenibacillus</taxon>
    </lineage>
</organism>
<dbReference type="Gene3D" id="3.30.1490.100">
    <property type="entry name" value="DNA polymerase, Y-family, little finger domain"/>
    <property type="match status" value="1"/>
</dbReference>
<dbReference type="InterPro" id="IPR017961">
    <property type="entry name" value="DNA_pol_Y-fam_little_finger"/>
</dbReference>
<dbReference type="Pfam" id="PF11799">
    <property type="entry name" value="IMS_C"/>
    <property type="match status" value="1"/>
</dbReference>
<dbReference type="InterPro" id="IPR001126">
    <property type="entry name" value="UmuC"/>
</dbReference>
<keyword evidence="2" id="KW-0460">Magnesium</keyword>
<keyword evidence="2" id="KW-0234">DNA repair</keyword>
<dbReference type="PANTHER" id="PTHR11076">
    <property type="entry name" value="DNA REPAIR POLYMERASE UMUC / TRANSFERASE FAMILY MEMBER"/>
    <property type="match status" value="1"/>
</dbReference>
<feature type="active site" evidence="2">
    <location>
        <position position="108"/>
    </location>
</feature>
<comment type="cofactor">
    <cofactor evidence="2">
        <name>Mg(2+)</name>
        <dbReference type="ChEBI" id="CHEBI:18420"/>
    </cofactor>
    <text evidence="2">Binds 2 magnesium ions per subunit.</text>
</comment>
<feature type="binding site" evidence="2">
    <location>
        <position position="107"/>
    </location>
    <ligand>
        <name>Mg(2+)</name>
        <dbReference type="ChEBI" id="CHEBI:18420"/>
    </ligand>
</feature>
<dbReference type="GO" id="GO:0000287">
    <property type="term" value="F:magnesium ion binding"/>
    <property type="evidence" value="ECO:0007669"/>
    <property type="project" value="UniProtKB-UniRule"/>
</dbReference>
<dbReference type="HAMAP" id="MF_01113">
    <property type="entry name" value="DNApol_IV"/>
    <property type="match status" value="1"/>
</dbReference>
<keyword evidence="2" id="KW-0515">Mutator protein</keyword>
<dbReference type="OrthoDB" id="9808813at2"/>
<feature type="binding site" evidence="2">
    <location>
        <position position="11"/>
    </location>
    <ligand>
        <name>Mg(2+)</name>
        <dbReference type="ChEBI" id="CHEBI:18420"/>
    </ligand>
</feature>
<dbReference type="InterPro" id="IPR036775">
    <property type="entry name" value="DNA_pol_Y-fam_lit_finger_sf"/>
</dbReference>
<dbReference type="GO" id="GO:0003887">
    <property type="term" value="F:DNA-directed DNA polymerase activity"/>
    <property type="evidence" value="ECO:0007669"/>
    <property type="project" value="UniProtKB-UniRule"/>
</dbReference>
<dbReference type="Pfam" id="PF00817">
    <property type="entry name" value="IMS"/>
    <property type="match status" value="1"/>
</dbReference>
<dbReference type="Gene3D" id="3.40.1170.60">
    <property type="match status" value="1"/>
</dbReference>
<dbReference type="InterPro" id="IPR043502">
    <property type="entry name" value="DNA/RNA_pol_sf"/>
</dbReference>
<dbReference type="Gene3D" id="3.30.70.270">
    <property type="match status" value="1"/>
</dbReference>
<keyword evidence="2 4" id="KW-0548">Nucleotidyltransferase</keyword>
<comment type="catalytic activity">
    <reaction evidence="2">
        <text>DNA(n) + a 2'-deoxyribonucleoside 5'-triphosphate = DNA(n+1) + diphosphate</text>
        <dbReference type="Rhea" id="RHEA:22508"/>
        <dbReference type="Rhea" id="RHEA-COMP:17339"/>
        <dbReference type="Rhea" id="RHEA-COMP:17340"/>
        <dbReference type="ChEBI" id="CHEBI:33019"/>
        <dbReference type="ChEBI" id="CHEBI:61560"/>
        <dbReference type="ChEBI" id="CHEBI:173112"/>
        <dbReference type="EC" id="2.7.7.7"/>
    </reaction>
</comment>
<dbReference type="GO" id="GO:0006261">
    <property type="term" value="P:DNA-templated DNA replication"/>
    <property type="evidence" value="ECO:0007669"/>
    <property type="project" value="UniProtKB-UniRule"/>
</dbReference>
<keyword evidence="2" id="KW-0963">Cytoplasm</keyword>
<dbReference type="Proteomes" id="UP000267798">
    <property type="component" value="Unassembled WGS sequence"/>
</dbReference>
<dbReference type="PANTHER" id="PTHR11076:SF35">
    <property type="entry name" value="DNA REPAIR PROTEIN HOMOLOG YOBH"/>
    <property type="match status" value="1"/>
</dbReference>
<keyword evidence="2" id="KW-0239">DNA-directed DNA polymerase</keyword>